<organism evidence="1 2">
    <name type="scientific">Escherichia coli</name>
    <dbReference type="NCBI Taxonomy" id="562"/>
    <lineage>
        <taxon>Bacteria</taxon>
        <taxon>Pseudomonadati</taxon>
        <taxon>Pseudomonadota</taxon>
        <taxon>Gammaproteobacteria</taxon>
        <taxon>Enterobacterales</taxon>
        <taxon>Enterobacteriaceae</taxon>
        <taxon>Escherichia</taxon>
    </lineage>
</organism>
<evidence type="ECO:0000313" key="1">
    <source>
        <dbReference type="EMBL" id="BBU85215.1"/>
    </source>
</evidence>
<accession>A0A8S0FX54</accession>
<gene>
    <name evidence="1" type="ORF">EIMP300_66150</name>
</gene>
<evidence type="ECO:0000313" key="2">
    <source>
        <dbReference type="Proteomes" id="UP000467488"/>
    </source>
</evidence>
<reference evidence="1 2" key="1">
    <citation type="submission" date="2020-01" db="EMBL/GenBank/DDBJ databases">
        <title>Dynamics of blaIMP-6 dissemination in carbapenem resistant Enterobacteriacea isolated from regional surveillance in Osaka, Japan.</title>
        <authorList>
            <person name="Abe R."/>
            <person name="Akeda Y."/>
            <person name="Sugawara Y."/>
            <person name="Yamamoto N."/>
            <person name="Tomono K."/>
            <person name="Takeuchi D."/>
            <person name="Kawahara R."/>
            <person name="Hamada S."/>
        </authorList>
    </citation>
    <scope>NUCLEOTIDE SEQUENCE [LARGE SCALE GENOMIC DNA]</scope>
    <source>
        <strain evidence="1 2">E300</strain>
    </source>
</reference>
<dbReference type="EMBL" id="AP022360">
    <property type="protein sequence ID" value="BBU85215.1"/>
    <property type="molecule type" value="Genomic_DNA"/>
</dbReference>
<protein>
    <submittedName>
        <fullName evidence="1">Uncharacterized protein</fullName>
    </submittedName>
</protein>
<sequence length="92" mass="10598">MRQRAQLKNKHAVDHHHGHDSSIFIVKTATPGTGAPFHFCPDHFTDQFRQFAGILRNNVMQMNMNFTTLVQIRRQQAPGYGKLQELMPLEIV</sequence>
<dbReference type="Proteomes" id="UP000467488">
    <property type="component" value="Chromosome"/>
</dbReference>
<proteinExistence type="predicted"/>
<name>A0A8S0FX54_ECOLX</name>
<dbReference type="AlphaFoldDB" id="A0A8S0FX54"/>